<evidence type="ECO:0000256" key="1">
    <source>
        <dbReference type="ARBA" id="ARBA00009922"/>
    </source>
</evidence>
<keyword evidence="16" id="KW-1185">Reference proteome</keyword>
<keyword evidence="2 11" id="KW-0547">Nucleotide-binding</keyword>
<keyword evidence="6" id="KW-0238">DNA-binding</keyword>
<dbReference type="EMBL" id="MLAK01000742">
    <property type="protein sequence ID" value="OHT05899.1"/>
    <property type="molecule type" value="Genomic_DNA"/>
</dbReference>
<dbReference type="GO" id="GO:0005634">
    <property type="term" value="C:nucleus"/>
    <property type="evidence" value="ECO:0007669"/>
    <property type="project" value="TreeGrafter"/>
</dbReference>
<dbReference type="InterPro" id="IPR000212">
    <property type="entry name" value="DNA_helicase_UvrD/REP"/>
</dbReference>
<dbReference type="GeneID" id="94839495"/>
<reference evidence="15" key="1">
    <citation type="submission" date="2016-10" db="EMBL/GenBank/DDBJ databases">
        <authorList>
            <person name="Benchimol M."/>
            <person name="Almeida L.G."/>
            <person name="Vasconcelos A.T."/>
            <person name="Perreira-Neves A."/>
            <person name="Rosa I.A."/>
            <person name="Tasca T."/>
            <person name="Bogo M.R."/>
            <person name="de Souza W."/>
        </authorList>
    </citation>
    <scope>NUCLEOTIDE SEQUENCE [LARGE SCALE GENOMIC DNA]</scope>
    <source>
        <strain evidence="15">K</strain>
    </source>
</reference>
<dbReference type="SUPFAM" id="SSF52540">
    <property type="entry name" value="P-loop containing nucleoside triphosphate hydrolases"/>
    <property type="match status" value="1"/>
</dbReference>
<dbReference type="VEuPathDB" id="TrichDB:TRFO_26168"/>
<dbReference type="GO" id="GO:0000725">
    <property type="term" value="P:recombinational repair"/>
    <property type="evidence" value="ECO:0007669"/>
    <property type="project" value="TreeGrafter"/>
</dbReference>
<dbReference type="GO" id="GO:0043138">
    <property type="term" value="F:3'-5' DNA helicase activity"/>
    <property type="evidence" value="ECO:0007669"/>
    <property type="project" value="UniProtKB-EC"/>
</dbReference>
<proteinExistence type="inferred from homology"/>
<evidence type="ECO:0000256" key="7">
    <source>
        <dbReference type="ARBA" id="ARBA00023235"/>
    </source>
</evidence>
<feature type="binding site" evidence="11">
    <location>
        <begin position="25"/>
        <end position="32"/>
    </location>
    <ligand>
        <name>ATP</name>
        <dbReference type="ChEBI" id="CHEBI:30616"/>
    </ligand>
</feature>
<evidence type="ECO:0000256" key="2">
    <source>
        <dbReference type="ARBA" id="ARBA00022741"/>
    </source>
</evidence>
<feature type="region of interest" description="Disordered" evidence="12">
    <location>
        <begin position="293"/>
        <end position="339"/>
    </location>
</feature>
<comment type="catalytic activity">
    <reaction evidence="8">
        <text>Couples ATP hydrolysis with the unwinding of duplex DNA by translocating in the 3'-5' direction.</text>
        <dbReference type="EC" id="5.6.2.4"/>
    </reaction>
</comment>
<dbReference type="AlphaFoldDB" id="A0A1J4K3Y3"/>
<dbReference type="GO" id="GO:0016787">
    <property type="term" value="F:hydrolase activity"/>
    <property type="evidence" value="ECO:0007669"/>
    <property type="project" value="UniProtKB-UniRule"/>
</dbReference>
<organism evidence="15 16">
    <name type="scientific">Tritrichomonas foetus</name>
    <dbReference type="NCBI Taxonomy" id="1144522"/>
    <lineage>
        <taxon>Eukaryota</taxon>
        <taxon>Metamonada</taxon>
        <taxon>Parabasalia</taxon>
        <taxon>Tritrichomonadida</taxon>
        <taxon>Tritrichomonadidae</taxon>
        <taxon>Tritrichomonas</taxon>
    </lineage>
</organism>
<dbReference type="Pfam" id="PF13361">
    <property type="entry name" value="UvrD_C"/>
    <property type="match status" value="1"/>
</dbReference>
<evidence type="ECO:0000256" key="6">
    <source>
        <dbReference type="ARBA" id="ARBA00023125"/>
    </source>
</evidence>
<dbReference type="PANTHER" id="PTHR11070:SF2">
    <property type="entry name" value="ATP-DEPENDENT DNA HELICASE SRS2"/>
    <property type="match status" value="1"/>
</dbReference>
<keyword evidence="4 11" id="KW-0347">Helicase</keyword>
<evidence type="ECO:0000259" key="14">
    <source>
        <dbReference type="PROSITE" id="PS51217"/>
    </source>
</evidence>
<evidence type="ECO:0000256" key="10">
    <source>
        <dbReference type="ARBA" id="ARBA00048988"/>
    </source>
</evidence>
<comment type="catalytic activity">
    <reaction evidence="10">
        <text>ATP + H2O = ADP + phosphate + H(+)</text>
        <dbReference type="Rhea" id="RHEA:13065"/>
        <dbReference type="ChEBI" id="CHEBI:15377"/>
        <dbReference type="ChEBI" id="CHEBI:15378"/>
        <dbReference type="ChEBI" id="CHEBI:30616"/>
        <dbReference type="ChEBI" id="CHEBI:43474"/>
        <dbReference type="ChEBI" id="CHEBI:456216"/>
        <dbReference type="EC" id="5.6.2.4"/>
    </reaction>
</comment>
<dbReference type="OrthoDB" id="6729494at2759"/>
<dbReference type="InterPro" id="IPR014016">
    <property type="entry name" value="UvrD-like_ATP-bd"/>
</dbReference>
<protein>
    <recommendedName>
        <fullName evidence="9">DNA 3'-5' helicase</fullName>
        <ecNumber evidence="9">5.6.2.4</ecNumber>
    </recommendedName>
</protein>
<dbReference type="Gene3D" id="3.40.50.300">
    <property type="entry name" value="P-loop containing nucleotide triphosphate hydrolases"/>
    <property type="match status" value="3"/>
</dbReference>
<keyword evidence="3 11" id="KW-0378">Hydrolase</keyword>
<dbReference type="PROSITE" id="PS51217">
    <property type="entry name" value="UVRD_HELICASE_CTER"/>
    <property type="match status" value="1"/>
</dbReference>
<dbReference type="RefSeq" id="XP_068359035.1">
    <property type="nucleotide sequence ID" value="XM_068504791.1"/>
</dbReference>
<dbReference type="Gene3D" id="1.10.10.160">
    <property type="match status" value="1"/>
</dbReference>
<gene>
    <name evidence="15" type="ORF">TRFO_26168</name>
</gene>
<evidence type="ECO:0000256" key="9">
    <source>
        <dbReference type="ARBA" id="ARBA00034808"/>
    </source>
</evidence>
<evidence type="ECO:0000256" key="8">
    <source>
        <dbReference type="ARBA" id="ARBA00034617"/>
    </source>
</evidence>
<evidence type="ECO:0000256" key="11">
    <source>
        <dbReference type="PROSITE-ProRule" id="PRU00560"/>
    </source>
</evidence>
<evidence type="ECO:0000256" key="12">
    <source>
        <dbReference type="SAM" id="MobiDB-lite"/>
    </source>
</evidence>
<evidence type="ECO:0000256" key="5">
    <source>
        <dbReference type="ARBA" id="ARBA00022840"/>
    </source>
</evidence>
<evidence type="ECO:0000256" key="3">
    <source>
        <dbReference type="ARBA" id="ARBA00022801"/>
    </source>
</evidence>
<evidence type="ECO:0000313" key="15">
    <source>
        <dbReference type="EMBL" id="OHT05899.1"/>
    </source>
</evidence>
<dbReference type="InterPro" id="IPR027417">
    <property type="entry name" value="P-loop_NTPase"/>
</dbReference>
<evidence type="ECO:0000259" key="13">
    <source>
        <dbReference type="PROSITE" id="PS51198"/>
    </source>
</evidence>
<accession>A0A1J4K3Y3</accession>
<dbReference type="InterPro" id="IPR014017">
    <property type="entry name" value="DNA_helicase_UvrD-like_C"/>
</dbReference>
<dbReference type="GO" id="GO:0003677">
    <property type="term" value="F:DNA binding"/>
    <property type="evidence" value="ECO:0007669"/>
    <property type="project" value="UniProtKB-KW"/>
</dbReference>
<dbReference type="Pfam" id="PF00580">
    <property type="entry name" value="UvrD-helicase"/>
    <property type="match status" value="1"/>
</dbReference>
<keyword evidence="7" id="KW-0413">Isomerase</keyword>
<name>A0A1J4K3Y3_9EUKA</name>
<dbReference type="Proteomes" id="UP000179807">
    <property type="component" value="Unassembled WGS sequence"/>
</dbReference>
<feature type="compositionally biased region" description="Low complexity" evidence="12">
    <location>
        <begin position="293"/>
        <end position="337"/>
    </location>
</feature>
<evidence type="ECO:0000256" key="4">
    <source>
        <dbReference type="ARBA" id="ARBA00022806"/>
    </source>
</evidence>
<dbReference type="GO" id="GO:0005524">
    <property type="term" value="F:ATP binding"/>
    <property type="evidence" value="ECO:0007669"/>
    <property type="project" value="UniProtKB-UniRule"/>
</dbReference>
<comment type="caution">
    <text evidence="15">The sequence shown here is derived from an EMBL/GenBank/DDBJ whole genome shotgun (WGS) entry which is preliminary data.</text>
</comment>
<dbReference type="PROSITE" id="PS51198">
    <property type="entry name" value="UVRD_HELICASE_ATP_BIND"/>
    <property type="match status" value="1"/>
</dbReference>
<dbReference type="PANTHER" id="PTHR11070">
    <property type="entry name" value="UVRD / RECB / PCRA DNA HELICASE FAMILY MEMBER"/>
    <property type="match status" value="1"/>
</dbReference>
<dbReference type="CDD" id="cd17932">
    <property type="entry name" value="DEXQc_UvrD"/>
    <property type="match status" value="1"/>
</dbReference>
<sequence length="782" mass="89285">MTSNCTEEQAKAINAPVDRPVAIVACPGSGKTFTIIHRVAHLLNSRFRASDLLVITFTRKAARELRNRLSKMSIDSRNLTVLTFHSFGLSILRTFKHLINFREFRIISQKEQMELLESIAKSELRKEILLHLQIYKAQGTCSEELKPIFDRYNATLRKQNSCDFTDLIVLPLEILKRNPEALQYYHRKYKYALVDEMQDVSRVQFELMKVLFGERGCLTVVGDDDQTIYGWRGADAKLLLDFSKVYENSVVINLTRCFRCPPHIVKAMSKVIQENDYRVHKIIHSNADFLPQNNTKSSNLSNNNQSSSNNNITNKTSLKINSSNNINKNNSNAVINSRSHSGKQKKITIYGATSLEDEASLIVSDIKHVIGRGSVAVLFRTRKASLSVKSELTRQNVNAAVSDRARYLESRDVNIILNILQMCAGIPFNESLVDTNSITSIRMYLSAQKAFQAEQDEKEAKEKEDIPKIIGDRKFTGSQKFLDSDSDSDYLNIDVDKLKNNELDQHFLSSDDYESTELIDKMVNDENENNGEPKDTDSDVDYVTKSLKHMKPYDAISIIIRSLNKCSQSTEFLLKEAQEAQENEENNLSDFLYTVRTNTIEETGNSGVHLCTVHQAKGLEWDFVYIIGATKGSWPSFKCDENRLEEERRLFYVAMSRTRKELTISFLNGKGQSNFIDEIPAMLIKEKIHKPVDEELKRKEKQDQKAALPIMDIKFKKVSEMKLFDSQPQFPAQFTSARNLKLLPQSDSQTNTLPKLRYARPQLILAEETVPVPIRKPAKPLF</sequence>
<comment type="similarity">
    <text evidence="1">Belongs to the helicase family. UvrD subfamily.</text>
</comment>
<feature type="domain" description="UvrD-like helicase C-terminal" evidence="14">
    <location>
        <begin position="316"/>
        <end position="618"/>
    </location>
</feature>
<dbReference type="InterPro" id="IPR013986">
    <property type="entry name" value="DExx_box_DNA_helicase_dom_sf"/>
</dbReference>
<evidence type="ECO:0000313" key="16">
    <source>
        <dbReference type="Proteomes" id="UP000179807"/>
    </source>
</evidence>
<feature type="domain" description="UvrD-like helicase ATP-binding" evidence="13">
    <location>
        <begin position="4"/>
        <end position="261"/>
    </location>
</feature>
<dbReference type="EC" id="5.6.2.4" evidence="9"/>
<keyword evidence="5 11" id="KW-0067">ATP-binding</keyword>